<comment type="caution">
    <text evidence="1">The sequence shown here is derived from an EMBL/GenBank/DDBJ whole genome shotgun (WGS) entry which is preliminary data.</text>
</comment>
<feature type="non-terminal residue" evidence="1">
    <location>
        <position position="196"/>
    </location>
</feature>
<dbReference type="Proteomes" id="UP000258309">
    <property type="component" value="Unassembled WGS sequence"/>
</dbReference>
<protein>
    <submittedName>
        <fullName evidence="1">Uncharacterized protein</fullName>
    </submittedName>
</protein>
<name>A0A3E2HEX0_SCYLI</name>
<feature type="non-terminal residue" evidence="1">
    <location>
        <position position="1"/>
    </location>
</feature>
<reference evidence="1 2" key="1">
    <citation type="submission" date="2018-05" db="EMBL/GenBank/DDBJ databases">
        <title>Draft genome sequence of Scytalidium lignicola DSM 105466, a ubiquitous saprotrophic fungus.</title>
        <authorList>
            <person name="Buettner E."/>
            <person name="Gebauer A.M."/>
            <person name="Hofrichter M."/>
            <person name="Liers C."/>
            <person name="Kellner H."/>
        </authorList>
    </citation>
    <scope>NUCLEOTIDE SEQUENCE [LARGE SCALE GENOMIC DNA]</scope>
    <source>
        <strain evidence="1 2">DSM 105466</strain>
    </source>
</reference>
<gene>
    <name evidence="1" type="ORF">B7463_g4352</name>
</gene>
<keyword evidence="2" id="KW-1185">Reference proteome</keyword>
<accession>A0A3E2HEX0</accession>
<dbReference type="EMBL" id="NCSJ02000064">
    <property type="protein sequence ID" value="RFU31968.1"/>
    <property type="molecule type" value="Genomic_DNA"/>
</dbReference>
<dbReference type="AlphaFoldDB" id="A0A3E2HEX0"/>
<sequence>MPGKGKTVMQNKRSVEGSTACKTYGSRGVTSADEAVPGLSGLQQKWAGGHCVVADRPKRNRWYYWTSSCYSPAGMSSSGQLPSSANPGAPPQNLEMITRWLLEQEYNKGEKEETAVFPEDILHLEAADDLLPIHIRSNSLLEPARLQQVVDTPASVGPEEQYRCSWDDYWQAKALSTTPITCQVEEVSIPEEHYVR</sequence>
<evidence type="ECO:0000313" key="1">
    <source>
        <dbReference type="EMBL" id="RFU31968.1"/>
    </source>
</evidence>
<organism evidence="1 2">
    <name type="scientific">Scytalidium lignicola</name>
    <name type="common">Hyphomycete</name>
    <dbReference type="NCBI Taxonomy" id="5539"/>
    <lineage>
        <taxon>Eukaryota</taxon>
        <taxon>Fungi</taxon>
        <taxon>Dikarya</taxon>
        <taxon>Ascomycota</taxon>
        <taxon>Pezizomycotina</taxon>
        <taxon>Leotiomycetes</taxon>
        <taxon>Leotiomycetes incertae sedis</taxon>
        <taxon>Scytalidium</taxon>
    </lineage>
</organism>
<proteinExistence type="predicted"/>
<evidence type="ECO:0000313" key="2">
    <source>
        <dbReference type="Proteomes" id="UP000258309"/>
    </source>
</evidence>